<comment type="caution">
    <text evidence="3">The sequence shown here is derived from an EMBL/GenBank/DDBJ whole genome shotgun (WGS) entry which is preliminary data.</text>
</comment>
<dbReference type="InterPro" id="IPR016047">
    <property type="entry name" value="M23ase_b-sheet_dom"/>
</dbReference>
<dbReference type="OrthoDB" id="1099523at2"/>
<feature type="compositionally biased region" description="Polar residues" evidence="1">
    <location>
        <begin position="9"/>
        <end position="18"/>
    </location>
</feature>
<dbReference type="PANTHER" id="PTHR21666">
    <property type="entry name" value="PEPTIDASE-RELATED"/>
    <property type="match status" value="1"/>
</dbReference>
<feature type="domain" description="M23ase beta-sheet core" evidence="2">
    <location>
        <begin position="238"/>
        <end position="332"/>
    </location>
</feature>
<dbReference type="Proteomes" id="UP000291189">
    <property type="component" value="Unassembled WGS sequence"/>
</dbReference>
<sequence length="343" mass="35415">MAAPVAATSPVQSATATSGPGKRRAAKPTRHDRAAARDAERSAQREAQQRAAREAARAEAVRKAEAQAAREAARESARATVQPVARGNHTGGRKSLFPALPSAPTLVGAAALAFAAVGATVSQQSASTPDEFQKFASQASVLNAATSIGSSDAVSGRKRAVSRDSEREALKDAADAELLAAAEDQAKERDAALAALAASAEKHAKVIARNAWQFALPSGSYRVSYNYGQCSYLWSNCHTGEDFSAPYGTTIYNIAAGTVTSAGYDGSYGNKTVVTLEDGTELWYCHQSSMNVSVGQTVEPGQAIGAIGTTGNTTGPHLHLEVRPGGGDPVDPLSTLAVHGVTP</sequence>
<organism evidence="3 4">
    <name type="scientific">Nocardioides iriomotensis</name>
    <dbReference type="NCBI Taxonomy" id="715784"/>
    <lineage>
        <taxon>Bacteria</taxon>
        <taxon>Bacillati</taxon>
        <taxon>Actinomycetota</taxon>
        <taxon>Actinomycetes</taxon>
        <taxon>Propionibacteriales</taxon>
        <taxon>Nocardioidaceae</taxon>
        <taxon>Nocardioides</taxon>
    </lineage>
</organism>
<accession>A0A4Q5JA33</accession>
<feature type="region of interest" description="Disordered" evidence="1">
    <location>
        <begin position="1"/>
        <end position="96"/>
    </location>
</feature>
<dbReference type="GO" id="GO:0004222">
    <property type="term" value="F:metalloendopeptidase activity"/>
    <property type="evidence" value="ECO:0007669"/>
    <property type="project" value="TreeGrafter"/>
</dbReference>
<dbReference type="RefSeq" id="WP_129984885.1">
    <property type="nucleotide sequence ID" value="NZ_SDPU01000001.1"/>
</dbReference>
<dbReference type="AlphaFoldDB" id="A0A4Q5JA33"/>
<protein>
    <submittedName>
        <fullName evidence="3">M23 family metallopeptidase</fullName>
    </submittedName>
</protein>
<dbReference type="SUPFAM" id="SSF51261">
    <property type="entry name" value="Duplicated hybrid motif"/>
    <property type="match status" value="1"/>
</dbReference>
<proteinExistence type="predicted"/>
<dbReference type="InterPro" id="IPR011055">
    <property type="entry name" value="Dup_hybrid_motif"/>
</dbReference>
<feature type="compositionally biased region" description="Basic and acidic residues" evidence="1">
    <location>
        <begin position="29"/>
        <end position="65"/>
    </location>
</feature>
<reference evidence="3 4" key="1">
    <citation type="submission" date="2019-01" db="EMBL/GenBank/DDBJ databases">
        <title>Nocardioides guangzhouensis sp. nov., an actinobacterium isolated from soil.</title>
        <authorList>
            <person name="Fu Y."/>
            <person name="Cai Y."/>
            <person name="Lin Z."/>
            <person name="Chen P."/>
        </authorList>
    </citation>
    <scope>NUCLEOTIDE SEQUENCE [LARGE SCALE GENOMIC DNA]</scope>
    <source>
        <strain evidence="3 4">NBRC 105384</strain>
    </source>
</reference>
<name>A0A4Q5JA33_9ACTN</name>
<dbReference type="FunFam" id="2.70.70.10:FF:000013">
    <property type="entry name" value="Peptidase family M23"/>
    <property type="match status" value="1"/>
</dbReference>
<dbReference type="InterPro" id="IPR050570">
    <property type="entry name" value="Cell_wall_metabolism_enzyme"/>
</dbReference>
<dbReference type="Pfam" id="PF01551">
    <property type="entry name" value="Peptidase_M23"/>
    <property type="match status" value="1"/>
</dbReference>
<evidence type="ECO:0000259" key="2">
    <source>
        <dbReference type="Pfam" id="PF01551"/>
    </source>
</evidence>
<dbReference type="CDD" id="cd12797">
    <property type="entry name" value="M23_peptidase"/>
    <property type="match status" value="1"/>
</dbReference>
<evidence type="ECO:0000256" key="1">
    <source>
        <dbReference type="SAM" id="MobiDB-lite"/>
    </source>
</evidence>
<gene>
    <name evidence="3" type="ORF">ETU37_00330</name>
</gene>
<keyword evidence="4" id="KW-1185">Reference proteome</keyword>
<evidence type="ECO:0000313" key="4">
    <source>
        <dbReference type="Proteomes" id="UP000291189"/>
    </source>
</evidence>
<dbReference type="EMBL" id="SDPU01000001">
    <property type="protein sequence ID" value="RYU15602.1"/>
    <property type="molecule type" value="Genomic_DNA"/>
</dbReference>
<evidence type="ECO:0000313" key="3">
    <source>
        <dbReference type="EMBL" id="RYU15602.1"/>
    </source>
</evidence>
<dbReference type="Gene3D" id="2.70.70.10">
    <property type="entry name" value="Glucose Permease (Domain IIA)"/>
    <property type="match status" value="1"/>
</dbReference>
<dbReference type="PANTHER" id="PTHR21666:SF270">
    <property type="entry name" value="MUREIN HYDROLASE ACTIVATOR ENVC"/>
    <property type="match status" value="1"/>
</dbReference>